<dbReference type="GeneTree" id="ENSGT00940000156231"/>
<reference evidence="7" key="1">
    <citation type="journal article" date="2004" name="Nature">
        <title>Genome duplication in the teleost fish Tetraodon nigroviridis reveals the early vertebrate proto-karyotype.</title>
        <authorList>
            <person name="Jaillon O."/>
            <person name="Aury J.-M."/>
            <person name="Brunet F."/>
            <person name="Petit J.-L."/>
            <person name="Stange-Thomann N."/>
            <person name="Mauceli E."/>
            <person name="Bouneau L."/>
            <person name="Fischer C."/>
            <person name="Ozouf-Costaz C."/>
            <person name="Bernot A."/>
            <person name="Nicaud S."/>
            <person name="Jaffe D."/>
            <person name="Fisher S."/>
            <person name="Lutfalla G."/>
            <person name="Dossat C."/>
            <person name="Segurens B."/>
            <person name="Dasilva C."/>
            <person name="Salanoubat M."/>
            <person name="Levy M."/>
            <person name="Boudet N."/>
            <person name="Castellano S."/>
            <person name="Anthouard V."/>
            <person name="Jubin C."/>
            <person name="Castelli V."/>
            <person name="Katinka M."/>
            <person name="Vacherie B."/>
            <person name="Biemont C."/>
            <person name="Skalli Z."/>
            <person name="Cattolico L."/>
            <person name="Poulain J."/>
            <person name="De Berardinis V."/>
            <person name="Cruaud C."/>
            <person name="Duprat S."/>
            <person name="Brottier P."/>
            <person name="Coutanceau J.-P."/>
            <person name="Gouzy J."/>
            <person name="Parra G."/>
            <person name="Lardier G."/>
            <person name="Chapple C."/>
            <person name="McKernan K.J."/>
            <person name="McEwan P."/>
            <person name="Bosak S."/>
            <person name="Kellis M."/>
            <person name="Volff J.-N."/>
            <person name="Guigo R."/>
            <person name="Zody M.C."/>
            <person name="Mesirov J."/>
            <person name="Lindblad-Toh K."/>
            <person name="Birren B."/>
            <person name="Nusbaum C."/>
            <person name="Kahn D."/>
            <person name="Robinson-Rechavi M."/>
            <person name="Laudet V."/>
            <person name="Schachter V."/>
            <person name="Quetier F."/>
            <person name="Saurin W."/>
            <person name="Scarpelli C."/>
            <person name="Wincker P."/>
            <person name="Lander E.S."/>
            <person name="Weissenbach J."/>
            <person name="Roest Crollius H."/>
        </authorList>
    </citation>
    <scope>NUCLEOTIDE SEQUENCE [LARGE SCALE GENOMIC DNA]</scope>
</reference>
<reference evidence="6" key="2">
    <citation type="submission" date="2025-08" db="UniProtKB">
        <authorList>
            <consortium name="Ensembl"/>
        </authorList>
    </citation>
    <scope>IDENTIFICATION</scope>
</reference>
<accession>H3CCK4</accession>
<dbReference type="OMA" id="YQFTHAR"/>
<sequence length="446" mass="49266">SNDCLHLNIWVPQGTQLSSNLPVMVWIYGGGFMVGSTTWPDLLGDYIFNGQEIANKGDVIVVTLGYRVGVLGFLSTGDSRLPGNYGLWDQHAAIAWVHRNIRSFGGDPDNVTIFGESAGGASVSFQTLSPHNKGLVRRAIAQSGDALCPWAVNENPRNITEQPQNPTGPTQNKAKACNNPPNSKITLTYPGIKDVLLTPVVDGDFLPDKPLHLFHNAAEIDYLAGVNNMDGFSFTATDIPSLRNREDVRRLLTAYAKDMGPEAVRLAFAEYFSRWGPSPSQETIQRTAVDIGTDYIFLVSTQAALNLRTANAVPARTFSYLLSEPNLLAGPGTSYPDWMGADHTDDLLYVFGKPFTYPHIFGDRQKNLSGYMIAYWTNFARTGNPNNGILKVPVTWPEYTSATQKFLDIHAEMNESSVREKMRYNFVKLWTKTLPNLKSHAATDIQ</sequence>
<evidence type="ECO:0000259" key="5">
    <source>
        <dbReference type="Pfam" id="PF00135"/>
    </source>
</evidence>
<dbReference type="HOGENOM" id="CLU_006586_13_0_1"/>
<dbReference type="AlphaFoldDB" id="H3CCK4"/>
<evidence type="ECO:0000256" key="2">
    <source>
        <dbReference type="ARBA" id="ARBA00022801"/>
    </source>
</evidence>
<dbReference type="InterPro" id="IPR029058">
    <property type="entry name" value="AB_hydrolase_fold"/>
</dbReference>
<feature type="domain" description="Carboxylesterase type B" evidence="5">
    <location>
        <begin position="1"/>
        <end position="427"/>
    </location>
</feature>
<organism evidence="6 7">
    <name type="scientific">Tetraodon nigroviridis</name>
    <name type="common">Spotted green pufferfish</name>
    <name type="synonym">Chelonodon nigroviridis</name>
    <dbReference type="NCBI Taxonomy" id="99883"/>
    <lineage>
        <taxon>Eukaryota</taxon>
        <taxon>Metazoa</taxon>
        <taxon>Chordata</taxon>
        <taxon>Craniata</taxon>
        <taxon>Vertebrata</taxon>
        <taxon>Euteleostomi</taxon>
        <taxon>Actinopterygii</taxon>
        <taxon>Neopterygii</taxon>
        <taxon>Teleostei</taxon>
        <taxon>Neoteleostei</taxon>
        <taxon>Acanthomorphata</taxon>
        <taxon>Eupercaria</taxon>
        <taxon>Tetraodontiformes</taxon>
        <taxon>Tetradontoidea</taxon>
        <taxon>Tetraodontidae</taxon>
        <taxon>Tetraodon</taxon>
    </lineage>
</organism>
<evidence type="ECO:0000313" key="6">
    <source>
        <dbReference type="Ensembl" id="ENSTNIP00000005977.1"/>
    </source>
</evidence>
<keyword evidence="2 3" id="KW-0378">Hydrolase</keyword>
<name>H3CCK4_TETNG</name>
<dbReference type="Gene3D" id="3.40.50.1820">
    <property type="entry name" value="alpha/beta hydrolase"/>
    <property type="match status" value="1"/>
</dbReference>
<dbReference type="Proteomes" id="UP000007303">
    <property type="component" value="Unassembled WGS sequence"/>
</dbReference>
<feature type="region of interest" description="Disordered" evidence="4">
    <location>
        <begin position="156"/>
        <end position="179"/>
    </location>
</feature>
<protein>
    <recommendedName>
        <fullName evidence="3">Carboxylic ester hydrolase</fullName>
        <ecNumber evidence="3">3.1.1.-</ecNumber>
    </recommendedName>
</protein>
<evidence type="ECO:0000256" key="4">
    <source>
        <dbReference type="SAM" id="MobiDB-lite"/>
    </source>
</evidence>
<dbReference type="Pfam" id="PF00135">
    <property type="entry name" value="COesterase"/>
    <property type="match status" value="1"/>
</dbReference>
<dbReference type="SUPFAM" id="SSF53474">
    <property type="entry name" value="alpha/beta-Hydrolases"/>
    <property type="match status" value="1"/>
</dbReference>
<evidence type="ECO:0000256" key="1">
    <source>
        <dbReference type="ARBA" id="ARBA00005964"/>
    </source>
</evidence>
<dbReference type="PROSITE" id="PS00122">
    <property type="entry name" value="CARBOXYLESTERASE_B_1"/>
    <property type="match status" value="1"/>
</dbReference>
<dbReference type="STRING" id="99883.ENSTNIP00000005977"/>
<dbReference type="EC" id="3.1.1.-" evidence="3"/>
<proteinExistence type="inferred from homology"/>
<dbReference type="InterPro" id="IPR002018">
    <property type="entry name" value="CarbesteraseB"/>
</dbReference>
<evidence type="ECO:0000256" key="3">
    <source>
        <dbReference type="RuleBase" id="RU361235"/>
    </source>
</evidence>
<dbReference type="InParanoid" id="H3CCK4"/>
<keyword evidence="7" id="KW-1185">Reference proteome</keyword>
<dbReference type="GO" id="GO:0016787">
    <property type="term" value="F:hydrolase activity"/>
    <property type="evidence" value="ECO:0007669"/>
    <property type="project" value="UniProtKB-KW"/>
</dbReference>
<dbReference type="InterPro" id="IPR019826">
    <property type="entry name" value="Carboxylesterase_B_AS"/>
</dbReference>
<dbReference type="PANTHER" id="PTHR43903">
    <property type="entry name" value="NEUROLIGIN"/>
    <property type="match status" value="1"/>
</dbReference>
<reference evidence="6" key="3">
    <citation type="submission" date="2025-09" db="UniProtKB">
        <authorList>
            <consortium name="Ensembl"/>
        </authorList>
    </citation>
    <scope>IDENTIFICATION</scope>
</reference>
<dbReference type="Ensembl" id="ENSTNIT00000006125.1">
    <property type="protein sequence ID" value="ENSTNIP00000005977.1"/>
    <property type="gene ID" value="ENSTNIG00000003390.1"/>
</dbReference>
<evidence type="ECO:0000313" key="7">
    <source>
        <dbReference type="Proteomes" id="UP000007303"/>
    </source>
</evidence>
<dbReference type="InterPro" id="IPR051093">
    <property type="entry name" value="Neuroligin/BSAL"/>
</dbReference>
<comment type="similarity">
    <text evidence="1 3">Belongs to the type-B carboxylesterase/lipase family.</text>
</comment>